<protein>
    <submittedName>
        <fullName evidence="1">Uncharacterized protein</fullName>
    </submittedName>
</protein>
<gene>
    <name evidence="1" type="ORF">Pan216_55300</name>
</gene>
<dbReference type="KEGG" id="knv:Pan216_55300"/>
<proteinExistence type="predicted"/>
<dbReference type="EMBL" id="CP036279">
    <property type="protein sequence ID" value="QDU64639.1"/>
    <property type="molecule type" value="Genomic_DNA"/>
</dbReference>
<evidence type="ECO:0000313" key="1">
    <source>
        <dbReference type="EMBL" id="QDU64639.1"/>
    </source>
</evidence>
<name>A0A518BCE4_9BACT</name>
<evidence type="ECO:0000313" key="2">
    <source>
        <dbReference type="Proteomes" id="UP000317093"/>
    </source>
</evidence>
<dbReference type="AlphaFoldDB" id="A0A518BCE4"/>
<sequence>MPLGLVAFVASWWGTAYLRAWAKLEIVAAGEPLWFSELDVLPQPDVIDLLLQAEKAMVKPPDEDRTIVNTYIRPDDALNPEHLPALRRHVEANQAMATETLHRDERLDSPTPLWEGVRSLISPVMAVRRLYHCRYRVALMEGNNADALERLHDQWNVANLPASNDPVMDRVWKLAIVASTVRELQRLLAVDDLSNVAFKRLDQRLTTEQRRERTRPIALATRAAIHTSFVNVDAKKLLELVETVERMSPGSILDVLLGRNRPPEPPTVADRVRSLKLRLMPTVLGEPILMEGLAETLRLNTEVVGLMDEVGPEARERAQELRRQIETSSKTTPFPLVYDILNGLMTTRLGSLRVRQRLALARLGIRVDRYRATHGKLPERLDQVLDDNLEELPVCLFTGKPLIYRPTESGFTIHNPGKEGSETGEPKEDFTVAVFKIEY</sequence>
<organism evidence="1 2">
    <name type="scientific">Kolteria novifilia</name>
    <dbReference type="NCBI Taxonomy" id="2527975"/>
    <lineage>
        <taxon>Bacteria</taxon>
        <taxon>Pseudomonadati</taxon>
        <taxon>Planctomycetota</taxon>
        <taxon>Planctomycetia</taxon>
        <taxon>Kolteriales</taxon>
        <taxon>Kolteriaceae</taxon>
        <taxon>Kolteria</taxon>
    </lineage>
</organism>
<dbReference type="RefSeq" id="WP_145262981.1">
    <property type="nucleotide sequence ID" value="NZ_CP036279.1"/>
</dbReference>
<reference evidence="1 2" key="1">
    <citation type="submission" date="2019-02" db="EMBL/GenBank/DDBJ databases">
        <title>Deep-cultivation of Planctomycetes and their phenomic and genomic characterization uncovers novel biology.</title>
        <authorList>
            <person name="Wiegand S."/>
            <person name="Jogler M."/>
            <person name="Boedeker C."/>
            <person name="Pinto D."/>
            <person name="Vollmers J."/>
            <person name="Rivas-Marin E."/>
            <person name="Kohn T."/>
            <person name="Peeters S.H."/>
            <person name="Heuer A."/>
            <person name="Rast P."/>
            <person name="Oberbeckmann S."/>
            <person name="Bunk B."/>
            <person name="Jeske O."/>
            <person name="Meyerdierks A."/>
            <person name="Storesund J.E."/>
            <person name="Kallscheuer N."/>
            <person name="Luecker S."/>
            <person name="Lage O.M."/>
            <person name="Pohl T."/>
            <person name="Merkel B.J."/>
            <person name="Hornburger P."/>
            <person name="Mueller R.-W."/>
            <person name="Bruemmer F."/>
            <person name="Labrenz M."/>
            <person name="Spormann A.M."/>
            <person name="Op den Camp H."/>
            <person name="Overmann J."/>
            <person name="Amann R."/>
            <person name="Jetten M.S.M."/>
            <person name="Mascher T."/>
            <person name="Medema M.H."/>
            <person name="Devos D.P."/>
            <person name="Kaster A.-K."/>
            <person name="Ovreas L."/>
            <person name="Rohde M."/>
            <person name="Galperin M.Y."/>
            <person name="Jogler C."/>
        </authorList>
    </citation>
    <scope>NUCLEOTIDE SEQUENCE [LARGE SCALE GENOMIC DNA]</scope>
    <source>
        <strain evidence="1 2">Pan216</strain>
    </source>
</reference>
<accession>A0A518BCE4</accession>
<dbReference type="OrthoDB" id="274376at2"/>
<dbReference type="Proteomes" id="UP000317093">
    <property type="component" value="Chromosome"/>
</dbReference>
<keyword evidence="2" id="KW-1185">Reference proteome</keyword>